<evidence type="ECO:0000259" key="12">
    <source>
        <dbReference type="Pfam" id="PF00728"/>
    </source>
</evidence>
<feature type="transmembrane region" description="Helical" evidence="11">
    <location>
        <begin position="77"/>
        <end position="94"/>
    </location>
</feature>
<sequence length="1135" mass="119734">MTSPAGAHGWRPIVIMAILFFSIGFVTWLNGPLITFVQLAFNLSDVAAFLVPACFYLAYFVFPIPATLLARRTGLKAGMAVSLMVMAGGTALFGECVTARWYPGALAGLGVIGAGLSLLQVTINPYVSLLGPHARAAQRIAIMGTANKCAGIVAPLVFAGLVMRDIGGIAAQVRAAPSAAARDAVLARFTHAVHAPYLAMAVLLLGLAVWILRARLPSIAIGREDTADAAGHAEGPARGGVPLLCLGVFSTFLYVGVEVMAGDAIGMYGRGFGLSLDVTKYFTALTLAAMMAGYLAGMAVVPRLVSQLQYMGLSCGLGLVLCGAAWVSSGLVSVLCVALLGFANAMIMPALFPVVMRMMDRHADRAAALLVMAFSGGAVLPQVFVHLAQTRGAHAAFVLVAAPSYLVILAYVGLMRRRTAIAGPGAGGGMAGGVAAAALGAVLAVALPAGQARAAAPALMPLPASAHYSGQTLSLANGLAVQWDHAPTPLLRRAADRLRARLDRLAGRVLPADDHAAGAAMLRVRYGADPSFLALGEKEQYHLAVRPDGITLDAAGPAGVLDGFATLAQLAAQGPQGPVLMQADIDDRPRFPWRGIMIDVSRHFMRIETLHRQIDAMEQVKLNVLHLHLGDSQGFRVESRLFPGLQRQGSHGQFYTQAQIRDLVAYAADRGVRIMPEFDTPGHALAILLAYPALAAQPVDPAMADPDDAALNPTLDATLHFVTQLYGEMGRLFPDRYFHAGGDEVQAEQWTRNPKITAFMKAHGFADTASLQAAFTARVQSVLARQGKIMVGWDEVSAAPIPKSVVVEAWRSSKFIGTATRAGHPVVVSAGYYLDLLNPAEQHYRVDPLDVQASGLTRAQADIKRVTMGPLVDAFTLDPALPPLDAAQKKLVLGGEAPLWSELVTDETLDARLWPRAAAIAERFWSQPQTRDVDDMDRRLAEVANRLEVTGLQARANAYRMQARMAPADPGAVACLMGAVMPVRNYALNSFVRRSGQVRFDELAEIASPDPIAAMRFNALAARFAAGDRGVAEALRAQLGAWAACGDRFATVAQGVGALEQGLPVARDIAALARIGLAALSGPLDDAQRRDAVARIAADQAVVESFAGVVRTHGVKPPPAGLLVAILPGIRSLMG</sequence>
<gene>
    <name evidence="14" type="primary">gluP</name>
    <name evidence="14" type="ORF">HLH33_02100</name>
</gene>
<feature type="transmembrane region" description="Helical" evidence="11">
    <location>
        <begin position="308"/>
        <end position="326"/>
    </location>
</feature>
<keyword evidence="8" id="KW-0326">Glycosidase</keyword>
<feature type="active site" description="Proton donor" evidence="10">
    <location>
        <position position="744"/>
    </location>
</feature>
<feature type="transmembrane region" description="Helical" evidence="11">
    <location>
        <begin position="367"/>
        <end position="388"/>
    </location>
</feature>
<evidence type="ECO:0000256" key="7">
    <source>
        <dbReference type="ARBA" id="ARBA00023136"/>
    </source>
</evidence>
<evidence type="ECO:0000256" key="4">
    <source>
        <dbReference type="ARBA" id="ARBA00022692"/>
    </source>
</evidence>
<dbReference type="Gene3D" id="1.20.1250.20">
    <property type="entry name" value="MFS general substrate transporter like domains"/>
    <property type="match status" value="2"/>
</dbReference>
<dbReference type="EMBL" id="JABEQG010000002">
    <property type="protein sequence ID" value="MBB2155111.1"/>
    <property type="molecule type" value="Genomic_DNA"/>
</dbReference>
<evidence type="ECO:0000256" key="8">
    <source>
        <dbReference type="ARBA" id="ARBA00023295"/>
    </source>
</evidence>
<dbReference type="GO" id="GO:0005354">
    <property type="term" value="F:galactose transmembrane transporter activity"/>
    <property type="evidence" value="ECO:0007669"/>
    <property type="project" value="InterPro"/>
</dbReference>
<dbReference type="AlphaFoldDB" id="A0A7W4FC94"/>
<evidence type="ECO:0000256" key="2">
    <source>
        <dbReference type="ARBA" id="ARBA00006285"/>
    </source>
</evidence>
<evidence type="ECO:0000256" key="11">
    <source>
        <dbReference type="SAM" id="Phobius"/>
    </source>
</evidence>
<keyword evidence="4 11" id="KW-0812">Transmembrane</keyword>
<dbReference type="Pfam" id="PF07690">
    <property type="entry name" value="MFS_1"/>
    <property type="match status" value="1"/>
</dbReference>
<dbReference type="GO" id="GO:0005975">
    <property type="term" value="P:carbohydrate metabolic process"/>
    <property type="evidence" value="ECO:0007669"/>
    <property type="project" value="InterPro"/>
</dbReference>
<proteinExistence type="inferred from homology"/>
<dbReference type="PRINTS" id="PR00738">
    <property type="entry name" value="GLHYDRLASE20"/>
</dbReference>
<evidence type="ECO:0000259" key="13">
    <source>
        <dbReference type="Pfam" id="PF02838"/>
    </source>
</evidence>
<comment type="similarity">
    <text evidence="3">Belongs to the major facilitator superfamily. FHS transporter (TC 2.A.1.7) family.</text>
</comment>
<evidence type="ECO:0000256" key="6">
    <source>
        <dbReference type="ARBA" id="ARBA00022989"/>
    </source>
</evidence>
<dbReference type="GO" id="GO:0006689">
    <property type="term" value="P:ganglioside catabolic process"/>
    <property type="evidence" value="ECO:0007669"/>
    <property type="project" value="TreeGrafter"/>
</dbReference>
<dbReference type="GO" id="GO:0004563">
    <property type="term" value="F:beta-N-acetylhexosaminidase activity"/>
    <property type="evidence" value="ECO:0007669"/>
    <property type="project" value="InterPro"/>
</dbReference>
<dbReference type="NCBIfam" id="TIGR01272">
    <property type="entry name" value="gluP"/>
    <property type="match status" value="1"/>
</dbReference>
<protein>
    <recommendedName>
        <fullName evidence="9">N-acetyl-beta-glucosaminidase</fullName>
    </recommendedName>
</protein>
<dbReference type="SUPFAM" id="SSF51445">
    <property type="entry name" value="(Trans)glycosidases"/>
    <property type="match status" value="1"/>
</dbReference>
<name>A0A7W4FC94_GLUDI</name>
<feature type="transmembrane region" description="Helical" evidence="11">
    <location>
        <begin position="241"/>
        <end position="261"/>
    </location>
</feature>
<feature type="transmembrane region" description="Helical" evidence="11">
    <location>
        <begin position="140"/>
        <end position="163"/>
    </location>
</feature>
<organism evidence="14 15">
    <name type="scientific">Gluconacetobacter diazotrophicus</name>
    <name type="common">Acetobacter diazotrophicus</name>
    <dbReference type="NCBI Taxonomy" id="33996"/>
    <lineage>
        <taxon>Bacteria</taxon>
        <taxon>Pseudomonadati</taxon>
        <taxon>Pseudomonadota</taxon>
        <taxon>Alphaproteobacteria</taxon>
        <taxon>Acetobacterales</taxon>
        <taxon>Acetobacteraceae</taxon>
        <taxon>Gluconacetobacter</taxon>
    </lineage>
</organism>
<feature type="transmembrane region" description="Helical" evidence="11">
    <location>
        <begin position="332"/>
        <end position="355"/>
    </location>
</feature>
<dbReference type="GO" id="GO:0016020">
    <property type="term" value="C:membrane"/>
    <property type="evidence" value="ECO:0007669"/>
    <property type="project" value="InterPro"/>
</dbReference>
<evidence type="ECO:0000256" key="10">
    <source>
        <dbReference type="PIRSR" id="PIRSR625705-1"/>
    </source>
</evidence>
<reference evidence="14 15" key="1">
    <citation type="submission" date="2020-04" db="EMBL/GenBank/DDBJ databases">
        <title>Description of novel Gluconacetobacter.</title>
        <authorList>
            <person name="Sombolestani A."/>
        </authorList>
    </citation>
    <scope>NUCLEOTIDE SEQUENCE [LARGE SCALE GENOMIC DNA]</scope>
    <source>
        <strain evidence="14 15">LMG 7603</strain>
    </source>
</reference>
<dbReference type="Proteomes" id="UP000550787">
    <property type="component" value="Unassembled WGS sequence"/>
</dbReference>
<evidence type="ECO:0000256" key="5">
    <source>
        <dbReference type="ARBA" id="ARBA00022801"/>
    </source>
</evidence>
<evidence type="ECO:0000313" key="14">
    <source>
        <dbReference type="EMBL" id="MBB2155111.1"/>
    </source>
</evidence>
<dbReference type="Gene3D" id="3.20.20.80">
    <property type="entry name" value="Glycosidases"/>
    <property type="match status" value="1"/>
</dbReference>
<feature type="transmembrane region" description="Helical" evidence="11">
    <location>
        <begin position="426"/>
        <end position="447"/>
    </location>
</feature>
<evidence type="ECO:0000256" key="3">
    <source>
        <dbReference type="ARBA" id="ARBA00009120"/>
    </source>
</evidence>
<dbReference type="InterPro" id="IPR015882">
    <property type="entry name" value="HEX_bac_N"/>
</dbReference>
<evidence type="ECO:0000256" key="9">
    <source>
        <dbReference type="ARBA" id="ARBA00033000"/>
    </source>
</evidence>
<dbReference type="SUPFAM" id="SSF103473">
    <property type="entry name" value="MFS general substrate transporter"/>
    <property type="match status" value="1"/>
</dbReference>
<dbReference type="InterPro" id="IPR015883">
    <property type="entry name" value="Glyco_hydro_20_cat"/>
</dbReference>
<keyword evidence="7 11" id="KW-0472">Membrane</keyword>
<dbReference type="Gene3D" id="3.30.379.10">
    <property type="entry name" value="Chitobiase/beta-hexosaminidase domain 2-like"/>
    <property type="match status" value="1"/>
</dbReference>
<feature type="transmembrane region" description="Helical" evidence="11">
    <location>
        <begin position="195"/>
        <end position="213"/>
    </location>
</feature>
<dbReference type="PANTHER" id="PTHR22600">
    <property type="entry name" value="BETA-HEXOSAMINIDASE"/>
    <property type="match status" value="1"/>
</dbReference>
<accession>A0A7W4FC94</accession>
<dbReference type="InterPro" id="IPR025705">
    <property type="entry name" value="Beta_hexosaminidase_sua/sub"/>
</dbReference>
<feature type="domain" description="Beta-hexosaminidase bacterial type N-terminal" evidence="13">
    <location>
        <begin position="457"/>
        <end position="579"/>
    </location>
</feature>
<keyword evidence="5" id="KW-0378">Hydrolase</keyword>
<dbReference type="PANTHER" id="PTHR22600:SF21">
    <property type="entry name" value="BETA-HEXOSAMINIDASE A"/>
    <property type="match status" value="1"/>
</dbReference>
<feature type="transmembrane region" description="Helical" evidence="11">
    <location>
        <begin position="394"/>
        <end position="414"/>
    </location>
</feature>
<dbReference type="GO" id="GO:0030203">
    <property type="term" value="P:glycosaminoglycan metabolic process"/>
    <property type="evidence" value="ECO:0007669"/>
    <property type="project" value="TreeGrafter"/>
</dbReference>
<dbReference type="SUPFAM" id="SSF55545">
    <property type="entry name" value="beta-N-acetylhexosaminidase-like domain"/>
    <property type="match status" value="1"/>
</dbReference>
<dbReference type="InterPro" id="IPR011701">
    <property type="entry name" value="MFS"/>
</dbReference>
<dbReference type="Pfam" id="PF00728">
    <property type="entry name" value="Glyco_hydro_20"/>
    <property type="match status" value="1"/>
</dbReference>
<feature type="transmembrane region" description="Helical" evidence="11">
    <location>
        <begin position="49"/>
        <end position="70"/>
    </location>
</feature>
<comment type="similarity">
    <text evidence="2">Belongs to the glycosyl hydrolase 20 family.</text>
</comment>
<evidence type="ECO:0000256" key="1">
    <source>
        <dbReference type="ARBA" id="ARBA00003321"/>
    </source>
</evidence>
<dbReference type="Pfam" id="PF02838">
    <property type="entry name" value="Glyco_hydro_20b"/>
    <property type="match status" value="1"/>
</dbReference>
<dbReference type="InterPro" id="IPR036259">
    <property type="entry name" value="MFS_trans_sf"/>
</dbReference>
<dbReference type="GO" id="GO:0005764">
    <property type="term" value="C:lysosome"/>
    <property type="evidence" value="ECO:0007669"/>
    <property type="project" value="TreeGrafter"/>
</dbReference>
<evidence type="ECO:0000313" key="15">
    <source>
        <dbReference type="Proteomes" id="UP000550787"/>
    </source>
</evidence>
<feature type="domain" description="Glycoside hydrolase family 20 catalytic" evidence="12">
    <location>
        <begin position="591"/>
        <end position="927"/>
    </location>
</feature>
<feature type="transmembrane region" description="Helical" evidence="11">
    <location>
        <begin position="281"/>
        <end position="301"/>
    </location>
</feature>
<dbReference type="GO" id="GO:0055056">
    <property type="term" value="F:D-glucose transmembrane transporter activity"/>
    <property type="evidence" value="ECO:0007669"/>
    <property type="project" value="InterPro"/>
</dbReference>
<dbReference type="GO" id="GO:1904659">
    <property type="term" value="P:D-glucose transmembrane transport"/>
    <property type="evidence" value="ECO:0007669"/>
    <property type="project" value="InterPro"/>
</dbReference>
<dbReference type="InterPro" id="IPR017853">
    <property type="entry name" value="GH"/>
</dbReference>
<dbReference type="InterPro" id="IPR029018">
    <property type="entry name" value="Hex-like_dom2"/>
</dbReference>
<comment type="caution">
    <text evidence="14">The sequence shown here is derived from an EMBL/GenBank/DDBJ whole genome shotgun (WGS) entry which is preliminary data.</text>
</comment>
<feature type="transmembrane region" description="Helical" evidence="11">
    <location>
        <begin position="12"/>
        <end position="29"/>
    </location>
</feature>
<keyword evidence="6 11" id="KW-1133">Transmembrane helix</keyword>
<dbReference type="InterPro" id="IPR005964">
    <property type="entry name" value="Glc/Gal_transptr_bac"/>
</dbReference>
<comment type="function">
    <text evidence="1">Intake of glucose and galactose.</text>
</comment>